<dbReference type="GO" id="GO:0016020">
    <property type="term" value="C:membrane"/>
    <property type="evidence" value="ECO:0007669"/>
    <property type="project" value="UniProtKB-SubCell"/>
</dbReference>
<dbReference type="Gene3D" id="3.40.50.720">
    <property type="entry name" value="NAD(P)-binding Rossmann-like Domain"/>
    <property type="match status" value="1"/>
</dbReference>
<keyword evidence="3 9" id="KW-0808">Transferase</keyword>
<dbReference type="RefSeq" id="WP_188650561.1">
    <property type="nucleotide sequence ID" value="NZ_BMNR01000002.1"/>
</dbReference>
<dbReference type="EMBL" id="BMNR01000002">
    <property type="protein sequence ID" value="GGK17356.1"/>
    <property type="molecule type" value="Genomic_DNA"/>
</dbReference>
<feature type="domain" description="Bacterial sugar transferase" evidence="8">
    <location>
        <begin position="277"/>
        <end position="458"/>
    </location>
</feature>
<feature type="transmembrane region" description="Helical" evidence="7">
    <location>
        <begin position="112"/>
        <end position="134"/>
    </location>
</feature>
<feature type="transmembrane region" description="Helical" evidence="7">
    <location>
        <begin position="278"/>
        <end position="300"/>
    </location>
</feature>
<gene>
    <name evidence="9" type="ORF">GCM10007962_09450</name>
</gene>
<keyword evidence="5 7" id="KW-1133">Transmembrane helix</keyword>
<accession>A0A8J3FGJ7</accession>
<evidence type="ECO:0000313" key="9">
    <source>
        <dbReference type="EMBL" id="GGK17356.1"/>
    </source>
</evidence>
<evidence type="ECO:0000256" key="5">
    <source>
        <dbReference type="ARBA" id="ARBA00022989"/>
    </source>
</evidence>
<reference evidence="9" key="2">
    <citation type="submission" date="2020-09" db="EMBL/GenBank/DDBJ databases">
        <authorList>
            <person name="Sun Q."/>
            <person name="Ohkuma M."/>
        </authorList>
    </citation>
    <scope>NUCLEOTIDE SEQUENCE</scope>
    <source>
        <strain evidence="9">JCM 12862</strain>
    </source>
</reference>
<dbReference type="NCBIfam" id="TIGR03025">
    <property type="entry name" value="EPS_sugtrans"/>
    <property type="match status" value="1"/>
</dbReference>
<dbReference type="AlphaFoldDB" id="A0A8J3FGJ7"/>
<feature type="transmembrane region" description="Helical" evidence="7">
    <location>
        <begin position="80"/>
        <end position="100"/>
    </location>
</feature>
<feature type="transmembrane region" description="Helical" evidence="7">
    <location>
        <begin position="48"/>
        <end position="68"/>
    </location>
</feature>
<evidence type="ECO:0000256" key="2">
    <source>
        <dbReference type="ARBA" id="ARBA00006464"/>
    </source>
</evidence>
<dbReference type="PANTHER" id="PTHR30576">
    <property type="entry name" value="COLANIC BIOSYNTHESIS UDP-GLUCOSE LIPID CARRIER TRANSFERASE"/>
    <property type="match status" value="1"/>
</dbReference>
<evidence type="ECO:0000256" key="4">
    <source>
        <dbReference type="ARBA" id="ARBA00022692"/>
    </source>
</evidence>
<evidence type="ECO:0000259" key="8">
    <source>
        <dbReference type="Pfam" id="PF02397"/>
    </source>
</evidence>
<protein>
    <submittedName>
        <fullName evidence="9">Sugar transferase</fullName>
    </submittedName>
</protein>
<evidence type="ECO:0000256" key="7">
    <source>
        <dbReference type="SAM" id="Phobius"/>
    </source>
</evidence>
<comment type="similarity">
    <text evidence="2">Belongs to the bacterial sugar transferase family.</text>
</comment>
<comment type="caution">
    <text evidence="9">The sequence shown here is derived from an EMBL/GenBank/DDBJ whole genome shotgun (WGS) entry which is preliminary data.</text>
</comment>
<name>A0A8J3FGJ7_9FLAO</name>
<evidence type="ECO:0000256" key="3">
    <source>
        <dbReference type="ARBA" id="ARBA00022679"/>
    </source>
</evidence>
<evidence type="ECO:0000256" key="6">
    <source>
        <dbReference type="ARBA" id="ARBA00023136"/>
    </source>
</evidence>
<reference evidence="9" key="1">
    <citation type="journal article" date="2014" name="Int. J. Syst. Evol. Microbiol.">
        <title>Complete genome sequence of Corynebacterium casei LMG S-19264T (=DSM 44701T), isolated from a smear-ripened cheese.</title>
        <authorList>
            <consortium name="US DOE Joint Genome Institute (JGI-PGF)"/>
            <person name="Walter F."/>
            <person name="Albersmeier A."/>
            <person name="Kalinowski J."/>
            <person name="Ruckert C."/>
        </authorList>
    </citation>
    <scope>NUCLEOTIDE SEQUENCE</scope>
    <source>
        <strain evidence="9">JCM 12862</strain>
    </source>
</reference>
<comment type="subcellular location">
    <subcellularLocation>
        <location evidence="1">Membrane</location>
        <topology evidence="1">Multi-pass membrane protein</topology>
    </subcellularLocation>
</comment>
<feature type="transmembrane region" description="Helical" evidence="7">
    <location>
        <begin position="15"/>
        <end position="36"/>
    </location>
</feature>
<dbReference type="PANTHER" id="PTHR30576:SF0">
    <property type="entry name" value="UNDECAPRENYL-PHOSPHATE N-ACETYLGALACTOSAMINYL 1-PHOSPHATE TRANSFERASE-RELATED"/>
    <property type="match status" value="1"/>
</dbReference>
<keyword evidence="10" id="KW-1185">Reference proteome</keyword>
<dbReference type="InterPro" id="IPR003362">
    <property type="entry name" value="Bact_transf"/>
</dbReference>
<dbReference type="Proteomes" id="UP000612329">
    <property type="component" value="Unassembled WGS sequence"/>
</dbReference>
<keyword evidence="4 7" id="KW-0812">Transmembrane</keyword>
<organism evidence="9 10">
    <name type="scientific">Yeosuana aromativorans</name>
    <dbReference type="NCBI Taxonomy" id="288019"/>
    <lineage>
        <taxon>Bacteria</taxon>
        <taxon>Pseudomonadati</taxon>
        <taxon>Bacteroidota</taxon>
        <taxon>Flavobacteriia</taxon>
        <taxon>Flavobacteriales</taxon>
        <taxon>Flavobacteriaceae</taxon>
        <taxon>Yeosuana</taxon>
    </lineage>
</organism>
<proteinExistence type="inferred from homology"/>
<evidence type="ECO:0000256" key="1">
    <source>
        <dbReference type="ARBA" id="ARBA00004141"/>
    </source>
</evidence>
<evidence type="ECO:0000313" key="10">
    <source>
        <dbReference type="Proteomes" id="UP000612329"/>
    </source>
</evidence>
<sequence length="463" mass="54229">MSNNSIHFNISERKVLLRIFDITFTLALLYLVSMIFAFDYFTINKENWTWVFVLVVYLTIFGTIFELYDLQKSSKLDKIIPSIVLTVSVTALFYFLTPFYTPVLPDNRLQILFFYFAILLAIFIWRWSYITFIASPRFYKQVLLVGETTNIASIVHAFKDSDPNYKIVGFINCEGDQHQSVEFSGVEQYRPQDIHAIIKEKGISEIVVASYNSESITSEIYNDLITLLESGFPIKEYTQVYEDMTQRIPVQFVGRDFYKYFPFSRSNHNKMYLFFHRIFDIVISLIGILIGLLLLPFILIGNLMANRGPLFYIQERVGKNGALFKMIKYRTMIKNAETNGAVWAKKNDIRITSFGRFLRHTRLDEIPQFINILKGEMSLIGPRPERPVFVKELSKILPFYETRHIIKPGLTGWAQVKTRYGSSIDDSLLKLQYDLYYIKHRGFFMDINILIKTLTTMFYFRGQ</sequence>
<dbReference type="Pfam" id="PF02397">
    <property type="entry name" value="Bac_transf"/>
    <property type="match status" value="1"/>
</dbReference>
<dbReference type="GO" id="GO:0016780">
    <property type="term" value="F:phosphotransferase activity, for other substituted phosphate groups"/>
    <property type="evidence" value="ECO:0007669"/>
    <property type="project" value="TreeGrafter"/>
</dbReference>
<keyword evidence="6 7" id="KW-0472">Membrane</keyword>
<dbReference type="InterPro" id="IPR017475">
    <property type="entry name" value="EPS_sugar_tfrase"/>
</dbReference>